<dbReference type="CDD" id="cd05911">
    <property type="entry name" value="Firefly_Luc_like"/>
    <property type="match status" value="1"/>
</dbReference>
<dbReference type="PROSITE" id="PS00455">
    <property type="entry name" value="AMP_BINDING"/>
    <property type="match status" value="1"/>
</dbReference>
<dbReference type="OrthoDB" id="10253115at2759"/>
<proteinExistence type="predicted"/>
<dbReference type="InterPro" id="IPR020845">
    <property type="entry name" value="AMP-binding_CS"/>
</dbReference>
<dbReference type="InterPro" id="IPR025110">
    <property type="entry name" value="AMP-bd_C"/>
</dbReference>
<organism evidence="3 4">
    <name type="scientific">Coemansia reversa (strain ATCC 12441 / NRRL 1564)</name>
    <dbReference type="NCBI Taxonomy" id="763665"/>
    <lineage>
        <taxon>Eukaryota</taxon>
        <taxon>Fungi</taxon>
        <taxon>Fungi incertae sedis</taxon>
        <taxon>Zoopagomycota</taxon>
        <taxon>Kickxellomycotina</taxon>
        <taxon>Kickxellomycetes</taxon>
        <taxon>Kickxellales</taxon>
        <taxon>Kickxellaceae</taxon>
        <taxon>Coemansia</taxon>
    </lineage>
</organism>
<evidence type="ECO:0000259" key="2">
    <source>
        <dbReference type="Pfam" id="PF13193"/>
    </source>
</evidence>
<evidence type="ECO:0000313" key="3">
    <source>
        <dbReference type="EMBL" id="PIA15024.1"/>
    </source>
</evidence>
<dbReference type="Proteomes" id="UP000242474">
    <property type="component" value="Unassembled WGS sequence"/>
</dbReference>
<feature type="domain" description="AMP-dependent synthetase/ligase" evidence="1">
    <location>
        <begin position="57"/>
        <end position="430"/>
    </location>
</feature>
<dbReference type="InterPro" id="IPR045851">
    <property type="entry name" value="AMP-bd_C_sf"/>
</dbReference>
<dbReference type="STRING" id="763665.A0A2G5B7R0"/>
<dbReference type="Gene3D" id="3.40.50.12780">
    <property type="entry name" value="N-terminal domain of ligase-like"/>
    <property type="match status" value="1"/>
</dbReference>
<dbReference type="Pfam" id="PF00501">
    <property type="entry name" value="AMP-binding"/>
    <property type="match status" value="1"/>
</dbReference>
<protein>
    <submittedName>
        <fullName evidence="3">Acetyl-CoA synthetase-like protein</fullName>
    </submittedName>
</protein>
<dbReference type="InterPro" id="IPR042099">
    <property type="entry name" value="ANL_N_sf"/>
</dbReference>
<gene>
    <name evidence="3" type="ORF">COEREDRAFT_88131</name>
</gene>
<dbReference type="AlphaFoldDB" id="A0A2G5B7R0"/>
<dbReference type="Gene3D" id="3.30.300.30">
    <property type="match status" value="1"/>
</dbReference>
<name>A0A2G5B7R0_COERN</name>
<dbReference type="InterPro" id="IPR000873">
    <property type="entry name" value="AMP-dep_synth/lig_dom"/>
</dbReference>
<evidence type="ECO:0000259" key="1">
    <source>
        <dbReference type="Pfam" id="PF00501"/>
    </source>
</evidence>
<dbReference type="SUPFAM" id="SSF56801">
    <property type="entry name" value="Acetyl-CoA synthetase-like"/>
    <property type="match status" value="1"/>
</dbReference>
<sequence>MDKNIFASLLPSVEIPLVDLPTFWLERMRQVDVFTRKDSPRPVFIEEQLSTAVNVENNTGTLYFEQLERMCHQLASGLYHKVGVRHGDTVAIVLPNSIYYLVITMAIQLLGAICTPANPAYTAKELSDQISHSGSRFIIASSSSLSTIKDAINLLPTSCKQRMQLFNNCTLHILTGDHTSDSRSCDRVMGVRSVFEILSEKDYPRHRLYTKDQLSSTPAFVCYSSGTTGLPKGAMLSHYNVVANILQGISVHSQMVTSLPRTTLAALPLFHSFGLVQMAHCLPLCGSSLVTMSTFTMDCFLSAIEHYRITDSLLVPPVINALTKLATSGTKFNDISSLQWIISGASPLSASTIESFESCLPGIKVMQGYGLTETSPGLSLNMPDQRNIYSSGMLLPNIEVMVVDYQGISLPEGKVGELCFRGPNIMMGYFNNSEETQHTIDSNGFLHTGDIGYIDCQRHVYVTDRKKELIKFNGFQVAPAELEGVLLQHPHVLDCAVVGYFDNTRLTELPRAFLVLAPNQISTTLDANTIAKDIVDWMNSKVAYYKRLRGGFVIVDAIPKSASGKIVRRLLKHSPSNTNTI</sequence>
<evidence type="ECO:0000313" key="4">
    <source>
        <dbReference type="Proteomes" id="UP000242474"/>
    </source>
</evidence>
<keyword evidence="4" id="KW-1185">Reference proteome</keyword>
<reference evidence="3 4" key="1">
    <citation type="journal article" date="2015" name="Genome Biol. Evol.">
        <title>Phylogenomic analyses indicate that early fungi evolved digesting cell walls of algal ancestors of land plants.</title>
        <authorList>
            <person name="Chang Y."/>
            <person name="Wang S."/>
            <person name="Sekimoto S."/>
            <person name="Aerts A.L."/>
            <person name="Choi C."/>
            <person name="Clum A."/>
            <person name="LaButti K.M."/>
            <person name="Lindquist E.A."/>
            <person name="Yee Ngan C."/>
            <person name="Ohm R.A."/>
            <person name="Salamov A.A."/>
            <person name="Grigoriev I.V."/>
            <person name="Spatafora J.W."/>
            <person name="Berbee M.L."/>
        </authorList>
    </citation>
    <scope>NUCLEOTIDE SEQUENCE [LARGE SCALE GENOMIC DNA]</scope>
    <source>
        <strain evidence="3 4">NRRL 1564</strain>
    </source>
</reference>
<accession>A0A2G5B7R0</accession>
<dbReference type="Pfam" id="PF13193">
    <property type="entry name" value="AMP-binding_C"/>
    <property type="match status" value="1"/>
</dbReference>
<dbReference type="PANTHER" id="PTHR24096:SF422">
    <property type="entry name" value="BCDNA.GH02901"/>
    <property type="match status" value="1"/>
</dbReference>
<dbReference type="EMBL" id="KZ303510">
    <property type="protein sequence ID" value="PIA15024.1"/>
    <property type="molecule type" value="Genomic_DNA"/>
</dbReference>
<feature type="domain" description="AMP-binding enzyme C-terminal" evidence="2">
    <location>
        <begin position="481"/>
        <end position="565"/>
    </location>
</feature>
<dbReference type="GO" id="GO:0016405">
    <property type="term" value="F:CoA-ligase activity"/>
    <property type="evidence" value="ECO:0007669"/>
    <property type="project" value="TreeGrafter"/>
</dbReference>
<dbReference type="PANTHER" id="PTHR24096">
    <property type="entry name" value="LONG-CHAIN-FATTY-ACID--COA LIGASE"/>
    <property type="match status" value="1"/>
</dbReference>